<organism evidence="4 5">
    <name type="scientific">Porphyridium purpureum</name>
    <name type="common">Red alga</name>
    <name type="synonym">Porphyridium cruentum</name>
    <dbReference type="NCBI Taxonomy" id="35688"/>
    <lineage>
        <taxon>Eukaryota</taxon>
        <taxon>Rhodophyta</taxon>
        <taxon>Bangiophyceae</taxon>
        <taxon>Porphyridiales</taxon>
        <taxon>Porphyridiaceae</taxon>
        <taxon>Porphyridium</taxon>
    </lineage>
</organism>
<feature type="transmembrane region" description="Helical" evidence="3">
    <location>
        <begin position="345"/>
        <end position="363"/>
    </location>
</feature>
<keyword evidence="1" id="KW-0175">Coiled coil</keyword>
<gene>
    <name evidence="4" type="ORF">FVE85_7618</name>
</gene>
<feature type="region of interest" description="Disordered" evidence="2">
    <location>
        <begin position="36"/>
        <end position="58"/>
    </location>
</feature>
<dbReference type="OrthoDB" id="4144at2759"/>
<feature type="transmembrane region" description="Helical" evidence="3">
    <location>
        <begin position="267"/>
        <end position="291"/>
    </location>
</feature>
<evidence type="ECO:0000256" key="1">
    <source>
        <dbReference type="SAM" id="Coils"/>
    </source>
</evidence>
<feature type="compositionally biased region" description="Basic residues" evidence="2">
    <location>
        <begin position="46"/>
        <end position="55"/>
    </location>
</feature>
<dbReference type="AlphaFoldDB" id="A0A5J4ZB94"/>
<evidence type="ECO:0000256" key="2">
    <source>
        <dbReference type="SAM" id="MobiDB-lite"/>
    </source>
</evidence>
<comment type="caution">
    <text evidence="4">The sequence shown here is derived from an EMBL/GenBank/DDBJ whole genome shotgun (WGS) entry which is preliminary data.</text>
</comment>
<accession>A0A5J4ZB94</accession>
<feature type="coiled-coil region" evidence="1">
    <location>
        <begin position="159"/>
        <end position="193"/>
    </location>
</feature>
<evidence type="ECO:0000256" key="3">
    <source>
        <dbReference type="SAM" id="Phobius"/>
    </source>
</evidence>
<proteinExistence type="predicted"/>
<evidence type="ECO:0000313" key="5">
    <source>
        <dbReference type="Proteomes" id="UP000324585"/>
    </source>
</evidence>
<name>A0A5J4ZB94_PORPP</name>
<keyword evidence="5" id="KW-1185">Reference proteome</keyword>
<feature type="transmembrane region" description="Helical" evidence="3">
    <location>
        <begin position="375"/>
        <end position="392"/>
    </location>
</feature>
<keyword evidence="3" id="KW-0812">Transmembrane</keyword>
<keyword evidence="3" id="KW-0472">Membrane</keyword>
<keyword evidence="3" id="KW-1133">Transmembrane helix</keyword>
<protein>
    <submittedName>
        <fullName evidence="4">Uncharacterized protein</fullName>
    </submittedName>
</protein>
<sequence>MLRLDGRYQHMTCASEAMNGASRCARRAASLGVEGAGCPEQERWPGRPRGRRRRGEPRGGWSVSACLVGLCVLALAARVQADSPAVPGARSRLGAEDLDGLDDDALAKYAEKLDTSMGQIRETTERIRDSEFDARTQKSVLDEDCNRARGARDWEFGEKRKQEQTLLALERQMQDKKLEQMELVEKVTQLRAEVGLMRLSKEELENLTAVARRKLTHPWLLDALEESSGALGTAGQLIINTTVREIVPKVVQYEEFLHESSVRARPVVIAMCGVLVYASGVVCFYVLSSAYRRWRDMLGLHDILALGDSLYTGYWLSVFLLSVAVRRDPLYILYAHSRVLFLSGLIFNLLTYSALIVLRLFVLFQDVSLPHAAELLMSIIIGNHYYICVWRPMIVNHRFDKSMYMYFLFYAAICGLLASRRISSWQGHGELLRTLRGGQLKGYARH</sequence>
<evidence type="ECO:0000313" key="4">
    <source>
        <dbReference type="EMBL" id="KAA8500033.1"/>
    </source>
</evidence>
<reference evidence="5" key="1">
    <citation type="journal article" date="2019" name="Nat. Commun.">
        <title>Expansion of phycobilisome linker gene families in mesophilic red algae.</title>
        <authorList>
            <person name="Lee J."/>
            <person name="Kim D."/>
            <person name="Bhattacharya D."/>
            <person name="Yoon H.S."/>
        </authorList>
    </citation>
    <scope>NUCLEOTIDE SEQUENCE [LARGE SCALE GENOMIC DNA]</scope>
    <source>
        <strain evidence="5">CCMP 1328</strain>
    </source>
</reference>
<dbReference type="EMBL" id="VRMN01000001">
    <property type="protein sequence ID" value="KAA8500033.1"/>
    <property type="molecule type" value="Genomic_DNA"/>
</dbReference>
<feature type="transmembrane region" description="Helical" evidence="3">
    <location>
        <begin position="303"/>
        <end position="325"/>
    </location>
</feature>
<dbReference type="Proteomes" id="UP000324585">
    <property type="component" value="Unassembled WGS sequence"/>
</dbReference>
<feature type="transmembrane region" description="Helical" evidence="3">
    <location>
        <begin position="404"/>
        <end position="423"/>
    </location>
</feature>